<feature type="chain" id="PRO_5045874121" evidence="1">
    <location>
        <begin position="29"/>
        <end position="125"/>
    </location>
</feature>
<gene>
    <name evidence="2" type="ORF">EKPJFOCH_3866</name>
</gene>
<reference evidence="2" key="2">
    <citation type="submission" date="2021-08" db="EMBL/GenBank/DDBJ databases">
        <authorList>
            <person name="Tani A."/>
            <person name="Ola A."/>
            <person name="Ogura Y."/>
            <person name="Katsura K."/>
            <person name="Hayashi T."/>
        </authorList>
    </citation>
    <scope>NUCLEOTIDE SEQUENCE</scope>
    <source>
        <strain evidence="2">DSM 23674</strain>
    </source>
</reference>
<evidence type="ECO:0000256" key="1">
    <source>
        <dbReference type="SAM" id="SignalP"/>
    </source>
</evidence>
<sequence>MNVATLPRRVVLGALAMPLAAPAVSAQADPIFAAIAHAVAADNALTAALNGLDESDDAAMGLANAAADHSSDAIKALGETTPTTTAGLHALIRHYAEDVALQDIYSAGAVCLAHLARVIEARPPP</sequence>
<keyword evidence="1" id="KW-0732">Signal</keyword>
<organism evidence="2 3">
    <name type="scientific">Methylobacterium thuringiense</name>
    <dbReference type="NCBI Taxonomy" id="1003091"/>
    <lineage>
        <taxon>Bacteria</taxon>
        <taxon>Pseudomonadati</taxon>
        <taxon>Pseudomonadota</taxon>
        <taxon>Alphaproteobacteria</taxon>
        <taxon>Hyphomicrobiales</taxon>
        <taxon>Methylobacteriaceae</taxon>
        <taxon>Methylobacterium</taxon>
    </lineage>
</organism>
<feature type="signal peptide" evidence="1">
    <location>
        <begin position="1"/>
        <end position="28"/>
    </location>
</feature>
<comment type="caution">
    <text evidence="2">The sequence shown here is derived from an EMBL/GenBank/DDBJ whole genome shotgun (WGS) entry which is preliminary data.</text>
</comment>
<name>A0ABQ4TT72_9HYPH</name>
<dbReference type="EMBL" id="BPRA01000022">
    <property type="protein sequence ID" value="GJE57352.1"/>
    <property type="molecule type" value="Genomic_DNA"/>
</dbReference>
<evidence type="ECO:0000313" key="2">
    <source>
        <dbReference type="EMBL" id="GJE57352.1"/>
    </source>
</evidence>
<reference evidence="2" key="1">
    <citation type="journal article" date="2021" name="Front. Microbiol.">
        <title>Comprehensive Comparative Genomics and Phenotyping of Methylobacterium Species.</title>
        <authorList>
            <person name="Alessa O."/>
            <person name="Ogura Y."/>
            <person name="Fujitani Y."/>
            <person name="Takami H."/>
            <person name="Hayashi T."/>
            <person name="Sahin N."/>
            <person name="Tani A."/>
        </authorList>
    </citation>
    <scope>NUCLEOTIDE SEQUENCE</scope>
    <source>
        <strain evidence="2">DSM 23674</strain>
    </source>
</reference>
<protein>
    <submittedName>
        <fullName evidence="2">Uncharacterized protein</fullName>
    </submittedName>
</protein>
<dbReference type="Proteomes" id="UP001055101">
    <property type="component" value="Unassembled WGS sequence"/>
</dbReference>
<proteinExistence type="predicted"/>
<dbReference type="RefSeq" id="WP_238232697.1">
    <property type="nucleotide sequence ID" value="NZ_BPRA01000022.1"/>
</dbReference>
<keyword evidence="3" id="KW-1185">Reference proteome</keyword>
<accession>A0ABQ4TT72</accession>
<evidence type="ECO:0000313" key="3">
    <source>
        <dbReference type="Proteomes" id="UP001055101"/>
    </source>
</evidence>